<protein>
    <submittedName>
        <fullName evidence="2">DNA-binding protein, excisionase family</fullName>
    </submittedName>
</protein>
<name>A0AAC9HNB7_9PSEU</name>
<dbReference type="SUPFAM" id="SSF46955">
    <property type="entry name" value="Putative DNA-binding domain"/>
    <property type="match status" value="1"/>
</dbReference>
<dbReference type="EMBL" id="CP014859">
    <property type="protein sequence ID" value="AOS62364.1"/>
    <property type="molecule type" value="Genomic_DNA"/>
</dbReference>
<reference evidence="3" key="1">
    <citation type="submission" date="2016-03" db="EMBL/GenBank/DDBJ databases">
        <title>Complete genome sequence of the type strain Actinoalloteichus hymeniacidonis DSM 45092.</title>
        <authorList>
            <person name="Schaffert L."/>
            <person name="Albersmeier A."/>
            <person name="Winkler A."/>
            <person name="Kalinowski J."/>
            <person name="Zotchev S."/>
            <person name="Ruckert C."/>
        </authorList>
    </citation>
    <scope>NUCLEOTIDE SEQUENCE [LARGE SCALE GENOMIC DNA]</scope>
    <source>
        <strain evidence="3">HPA177(T) (DSM 45092(T))</strain>
    </source>
</reference>
<keyword evidence="3" id="KW-1185">Reference proteome</keyword>
<dbReference type="InterPro" id="IPR009061">
    <property type="entry name" value="DNA-bd_dom_put_sf"/>
</dbReference>
<gene>
    <name evidence="2" type="ORF">TL08_07730</name>
</gene>
<organism evidence="2 3">
    <name type="scientific">Actinoalloteichus hymeniacidonis</name>
    <dbReference type="NCBI Taxonomy" id="340345"/>
    <lineage>
        <taxon>Bacteria</taxon>
        <taxon>Bacillati</taxon>
        <taxon>Actinomycetota</taxon>
        <taxon>Actinomycetes</taxon>
        <taxon>Pseudonocardiales</taxon>
        <taxon>Pseudonocardiaceae</taxon>
        <taxon>Actinoalloteichus</taxon>
    </lineage>
</organism>
<feature type="domain" description="Helix-turn-helix" evidence="1">
    <location>
        <begin position="5"/>
        <end position="51"/>
    </location>
</feature>
<sequence>MSEELLTADEVAARLGLHVRTVRNYIRDGRLPAVRIGKQYRITGADLAEFLGTAPELRDETPPSAGERHAAVSSIVEIDAIDRAMADRITTLLSAATAHRRPGDDHLRIDTVHDARRARLKVVMLGSLTTNAHLLGLISALVEEGDE</sequence>
<dbReference type="GO" id="GO:0003677">
    <property type="term" value="F:DNA binding"/>
    <property type="evidence" value="ECO:0007669"/>
    <property type="project" value="UniProtKB-KW"/>
</dbReference>
<dbReference type="AlphaFoldDB" id="A0AAC9HNB7"/>
<dbReference type="NCBIfam" id="TIGR01764">
    <property type="entry name" value="excise"/>
    <property type="match status" value="1"/>
</dbReference>
<dbReference type="Pfam" id="PF12728">
    <property type="entry name" value="HTH_17"/>
    <property type="match status" value="1"/>
</dbReference>
<evidence type="ECO:0000313" key="3">
    <source>
        <dbReference type="Proteomes" id="UP000095210"/>
    </source>
</evidence>
<dbReference type="InterPro" id="IPR010093">
    <property type="entry name" value="SinI_DNA-bd"/>
</dbReference>
<dbReference type="Proteomes" id="UP000095210">
    <property type="component" value="Chromosome"/>
</dbReference>
<keyword evidence="2" id="KW-0238">DNA-binding</keyword>
<dbReference type="KEGG" id="ahm:TL08_07730"/>
<evidence type="ECO:0000313" key="2">
    <source>
        <dbReference type="EMBL" id="AOS62364.1"/>
    </source>
</evidence>
<proteinExistence type="predicted"/>
<dbReference type="InterPro" id="IPR041657">
    <property type="entry name" value="HTH_17"/>
</dbReference>
<accession>A0AAC9HNB7</accession>
<evidence type="ECO:0000259" key="1">
    <source>
        <dbReference type="Pfam" id="PF12728"/>
    </source>
</evidence>